<protein>
    <submittedName>
        <fullName evidence="1">Uncharacterized protein</fullName>
    </submittedName>
</protein>
<sequence>MVVLPTAYALRGRSSRCGIGRVREALPSQVHPRAYPGQDGARIPFPDARINDCPGIRGKVF</sequence>
<organism evidence="1 2">
    <name type="scientific">Colocasia esculenta</name>
    <name type="common">Wild taro</name>
    <name type="synonym">Arum esculentum</name>
    <dbReference type="NCBI Taxonomy" id="4460"/>
    <lineage>
        <taxon>Eukaryota</taxon>
        <taxon>Viridiplantae</taxon>
        <taxon>Streptophyta</taxon>
        <taxon>Embryophyta</taxon>
        <taxon>Tracheophyta</taxon>
        <taxon>Spermatophyta</taxon>
        <taxon>Magnoliopsida</taxon>
        <taxon>Liliopsida</taxon>
        <taxon>Araceae</taxon>
        <taxon>Aroideae</taxon>
        <taxon>Colocasieae</taxon>
        <taxon>Colocasia</taxon>
    </lineage>
</organism>
<accession>A0A843TEZ2</accession>
<gene>
    <name evidence="1" type="ORF">Taro_000339</name>
</gene>
<name>A0A843TEZ2_COLES</name>
<reference evidence="1" key="1">
    <citation type="submission" date="2017-07" db="EMBL/GenBank/DDBJ databases">
        <title>Taro Niue Genome Assembly and Annotation.</title>
        <authorList>
            <person name="Atibalentja N."/>
            <person name="Keating K."/>
            <person name="Fields C.J."/>
        </authorList>
    </citation>
    <scope>NUCLEOTIDE SEQUENCE</scope>
    <source>
        <strain evidence="1">Niue_2</strain>
        <tissue evidence="1">Leaf</tissue>
    </source>
</reference>
<proteinExistence type="predicted"/>
<dbReference type="EMBL" id="NMUH01000007">
    <property type="protein sequence ID" value="MQL68093.1"/>
    <property type="molecule type" value="Genomic_DNA"/>
</dbReference>
<evidence type="ECO:0000313" key="1">
    <source>
        <dbReference type="EMBL" id="MQL68093.1"/>
    </source>
</evidence>
<dbReference type="Proteomes" id="UP000652761">
    <property type="component" value="Unassembled WGS sequence"/>
</dbReference>
<keyword evidence="2" id="KW-1185">Reference proteome</keyword>
<comment type="caution">
    <text evidence="1">The sequence shown here is derived from an EMBL/GenBank/DDBJ whole genome shotgun (WGS) entry which is preliminary data.</text>
</comment>
<dbReference type="AlphaFoldDB" id="A0A843TEZ2"/>
<evidence type="ECO:0000313" key="2">
    <source>
        <dbReference type="Proteomes" id="UP000652761"/>
    </source>
</evidence>